<comment type="catalytic activity">
    <reaction evidence="1">
        <text>AMP + H2O = D-ribose 5-phosphate + adenine</text>
        <dbReference type="Rhea" id="RHEA:20129"/>
        <dbReference type="ChEBI" id="CHEBI:15377"/>
        <dbReference type="ChEBI" id="CHEBI:16708"/>
        <dbReference type="ChEBI" id="CHEBI:78346"/>
        <dbReference type="ChEBI" id="CHEBI:456215"/>
        <dbReference type="EC" id="3.2.2.4"/>
    </reaction>
</comment>
<accession>A0ABT3QE52</accession>
<protein>
    <recommendedName>
        <fullName evidence="3">Cytokinin riboside 5'-monophosphate phosphoribohydrolase</fullName>
        <ecNumber evidence="3">3.2.2.n1</ecNumber>
    </recommendedName>
</protein>
<evidence type="ECO:0000313" key="4">
    <source>
        <dbReference type="EMBL" id="MCX2563539.1"/>
    </source>
</evidence>
<reference evidence="4 5" key="1">
    <citation type="submission" date="2022-11" db="EMBL/GenBank/DDBJ databases">
        <title>Genome sequencing of Acetobacter type strain.</title>
        <authorList>
            <person name="Heo J."/>
            <person name="Lee D."/>
            <person name="Han B.-H."/>
            <person name="Hong S.-B."/>
            <person name="Kwon S.-W."/>
        </authorList>
    </citation>
    <scope>NUCLEOTIDE SEQUENCE [LARGE SCALE GENOMIC DNA]</scope>
    <source>
        <strain evidence="4 5">KACC 21253</strain>
    </source>
</reference>
<keyword evidence="5" id="KW-1185">Reference proteome</keyword>
<gene>
    <name evidence="4" type="ORF">OQ497_06135</name>
</gene>
<evidence type="ECO:0000256" key="3">
    <source>
        <dbReference type="RuleBase" id="RU363015"/>
    </source>
</evidence>
<dbReference type="InterPro" id="IPR031100">
    <property type="entry name" value="LOG_fam"/>
</dbReference>
<dbReference type="PANTHER" id="PTHR31223">
    <property type="entry name" value="LOG FAMILY PROTEIN YJL055W"/>
    <property type="match status" value="1"/>
</dbReference>
<name>A0ABT3QE52_9PROT</name>
<dbReference type="Gene3D" id="3.40.50.450">
    <property type="match status" value="1"/>
</dbReference>
<comment type="caution">
    <text evidence="4">The sequence shown here is derived from an EMBL/GenBank/DDBJ whole genome shotgun (WGS) entry which is preliminary data.</text>
</comment>
<dbReference type="NCBIfam" id="TIGR00730">
    <property type="entry name" value="Rossman fold protein, TIGR00730 family"/>
    <property type="match status" value="1"/>
</dbReference>
<comment type="similarity">
    <text evidence="2 3">Belongs to the LOG family.</text>
</comment>
<dbReference type="PANTHER" id="PTHR31223:SF70">
    <property type="entry name" value="LOG FAMILY PROTEIN YJL055W"/>
    <property type="match status" value="1"/>
</dbReference>
<evidence type="ECO:0000256" key="2">
    <source>
        <dbReference type="ARBA" id="ARBA00006763"/>
    </source>
</evidence>
<evidence type="ECO:0000256" key="1">
    <source>
        <dbReference type="ARBA" id="ARBA00000274"/>
    </source>
</evidence>
<dbReference type="EMBL" id="JAPIUZ010000002">
    <property type="protein sequence ID" value="MCX2563539.1"/>
    <property type="molecule type" value="Genomic_DNA"/>
</dbReference>
<dbReference type="InterPro" id="IPR005269">
    <property type="entry name" value="LOG"/>
</dbReference>
<keyword evidence="3" id="KW-0203">Cytokinin biosynthesis</keyword>
<dbReference type="Proteomes" id="UP001301152">
    <property type="component" value="Unassembled WGS sequence"/>
</dbReference>
<evidence type="ECO:0000313" key="5">
    <source>
        <dbReference type="Proteomes" id="UP001301152"/>
    </source>
</evidence>
<dbReference type="SUPFAM" id="SSF102405">
    <property type="entry name" value="MCP/YpsA-like"/>
    <property type="match status" value="1"/>
</dbReference>
<dbReference type="EC" id="3.2.2.n1" evidence="3"/>
<dbReference type="RefSeq" id="WP_173559169.1">
    <property type="nucleotide sequence ID" value="NZ_JAPIUZ010000002.1"/>
</dbReference>
<keyword evidence="3" id="KW-0378">Hydrolase</keyword>
<proteinExistence type="inferred from homology"/>
<dbReference type="Pfam" id="PF03641">
    <property type="entry name" value="Lysine_decarbox"/>
    <property type="match status" value="1"/>
</dbReference>
<sequence>MAGSVRSVAVFCGSRMGNSPLYRTVAEQAGQILAKNGVKLVYGGGSNGLMGVVADSTLKAGGTVTGIIPHFLHSRENMHEGVTDLIVVDSMHERKQIMFDTADAYWILPGGFGTFDETMEILTWKQLQRHAKPILLVNADGWGDALIAMLDASVKQGFAESTARAKIEVVPDVEAAFARSISETRQYAISVEQF</sequence>
<organism evidence="4 5">
    <name type="scientific">Acetobacter thailandicus</name>
    <dbReference type="NCBI Taxonomy" id="1502842"/>
    <lineage>
        <taxon>Bacteria</taxon>
        <taxon>Pseudomonadati</taxon>
        <taxon>Pseudomonadota</taxon>
        <taxon>Alphaproteobacteria</taxon>
        <taxon>Acetobacterales</taxon>
        <taxon>Acetobacteraceae</taxon>
        <taxon>Acetobacter</taxon>
    </lineage>
</organism>